<dbReference type="AlphaFoldDB" id="A0AAV7V030"/>
<name>A0AAV7V030_PLEWA</name>
<comment type="caution">
    <text evidence="1">The sequence shown here is derived from an EMBL/GenBank/DDBJ whole genome shotgun (WGS) entry which is preliminary data.</text>
</comment>
<gene>
    <name evidence="1" type="ORF">NDU88_003452</name>
</gene>
<sequence>MPRGRCVKILDMQDEVTGVASIRWSLHENFGCTAGAASIPLGKSGCIVPVRLCVRFGFALIQWVMR</sequence>
<accession>A0AAV7V030</accession>
<proteinExistence type="predicted"/>
<organism evidence="1 2">
    <name type="scientific">Pleurodeles waltl</name>
    <name type="common">Iberian ribbed newt</name>
    <dbReference type="NCBI Taxonomy" id="8319"/>
    <lineage>
        <taxon>Eukaryota</taxon>
        <taxon>Metazoa</taxon>
        <taxon>Chordata</taxon>
        <taxon>Craniata</taxon>
        <taxon>Vertebrata</taxon>
        <taxon>Euteleostomi</taxon>
        <taxon>Amphibia</taxon>
        <taxon>Batrachia</taxon>
        <taxon>Caudata</taxon>
        <taxon>Salamandroidea</taxon>
        <taxon>Salamandridae</taxon>
        <taxon>Pleurodelinae</taxon>
        <taxon>Pleurodeles</taxon>
    </lineage>
</organism>
<evidence type="ECO:0000313" key="2">
    <source>
        <dbReference type="Proteomes" id="UP001066276"/>
    </source>
</evidence>
<dbReference type="Proteomes" id="UP001066276">
    <property type="component" value="Chromosome 2_2"/>
</dbReference>
<evidence type="ECO:0000313" key="1">
    <source>
        <dbReference type="EMBL" id="KAJ1194157.1"/>
    </source>
</evidence>
<keyword evidence="2" id="KW-1185">Reference proteome</keyword>
<reference evidence="1" key="1">
    <citation type="journal article" date="2022" name="bioRxiv">
        <title>Sequencing and chromosome-scale assembly of the giantPleurodeles waltlgenome.</title>
        <authorList>
            <person name="Brown T."/>
            <person name="Elewa A."/>
            <person name="Iarovenko S."/>
            <person name="Subramanian E."/>
            <person name="Araus A.J."/>
            <person name="Petzold A."/>
            <person name="Susuki M."/>
            <person name="Suzuki K.-i.T."/>
            <person name="Hayashi T."/>
            <person name="Toyoda A."/>
            <person name="Oliveira C."/>
            <person name="Osipova E."/>
            <person name="Leigh N.D."/>
            <person name="Simon A."/>
            <person name="Yun M.H."/>
        </authorList>
    </citation>
    <scope>NUCLEOTIDE SEQUENCE</scope>
    <source>
        <strain evidence="1">20211129_DDA</strain>
        <tissue evidence="1">Liver</tissue>
    </source>
</reference>
<dbReference type="EMBL" id="JANPWB010000004">
    <property type="protein sequence ID" value="KAJ1194157.1"/>
    <property type="molecule type" value="Genomic_DNA"/>
</dbReference>
<protein>
    <submittedName>
        <fullName evidence="1">Uncharacterized protein</fullName>
    </submittedName>
</protein>